<dbReference type="Proteomes" id="UP000787625">
    <property type="component" value="Unassembled WGS sequence"/>
</dbReference>
<name>A0A9D2UJ88_9BACT</name>
<evidence type="ECO:0000313" key="2">
    <source>
        <dbReference type="Proteomes" id="UP000787625"/>
    </source>
</evidence>
<organism evidence="1 2">
    <name type="scientific">Candidatus Avibacteroides avistercoris</name>
    <dbReference type="NCBI Taxonomy" id="2840690"/>
    <lineage>
        <taxon>Bacteria</taxon>
        <taxon>Pseudomonadati</taxon>
        <taxon>Bacteroidota</taxon>
        <taxon>Bacteroidia</taxon>
        <taxon>Bacteroidales</taxon>
        <taxon>Bacteroidaceae</taxon>
        <taxon>Bacteroidaceae incertae sedis</taxon>
        <taxon>Candidatus Avibacteroides</taxon>
    </lineage>
</organism>
<dbReference type="EMBL" id="DWUP01000164">
    <property type="protein sequence ID" value="HJD53457.1"/>
    <property type="molecule type" value="Genomic_DNA"/>
</dbReference>
<dbReference type="AlphaFoldDB" id="A0A9D2UJ88"/>
<evidence type="ECO:0000313" key="1">
    <source>
        <dbReference type="EMBL" id="HJD53457.1"/>
    </source>
</evidence>
<comment type="caution">
    <text evidence="1">The sequence shown here is derived from an EMBL/GenBank/DDBJ whole genome shotgun (WGS) entry which is preliminary data.</text>
</comment>
<dbReference type="InterPro" id="IPR021272">
    <property type="entry name" value="DUF2851"/>
</dbReference>
<accession>A0A9D2UJ88</accession>
<reference evidence="1" key="2">
    <citation type="submission" date="2021-04" db="EMBL/GenBank/DDBJ databases">
        <authorList>
            <person name="Gilroy R."/>
        </authorList>
    </citation>
    <scope>NUCLEOTIDE SEQUENCE</scope>
    <source>
        <strain evidence="1">MalCec1-1739</strain>
    </source>
</reference>
<gene>
    <name evidence="1" type="ORF">IAA93_07025</name>
</gene>
<sequence>MEDLLHYVWRHMLDRSQTMTTTDGRPLRVIDPGLHNTDAGPDFFNAKIEIDGTMWAGNVELHQRSSDWYAHGHDSDSAYDSVVLHVCCVADRAITRHGGGEVPQLLLQVPDDVRRNYESLQRAAQTPACAAVTAQMPAIVTRSWLASLAVERMRDKTGAVNARLARMGGNWEDAFFVALARNFGFGINGDTFERWATALPFRAMDKHRDGLHQVESIMFGTSGLLDDGGKDPYETALRDEYAYLRHKFSLPAAPPLAWQMMRTRPANFPHVRIAQLAHLYHTTPSLFSRMMEAGTDGLRHLLAGGTSDYWHTHYTFSRTSPYTRRTVTAKSAALIAINTIAPHLYAYGLYKGDTALCDKAQELLESLPAEDNHVTRLWRQAGITPESAADTQALMQLTREYCEKKKCIYCRFGYEYLKCKRIL</sequence>
<proteinExistence type="predicted"/>
<protein>
    <submittedName>
        <fullName evidence="1">DUF2851 family protein</fullName>
    </submittedName>
</protein>
<dbReference type="Pfam" id="PF11013">
    <property type="entry name" value="DUF2851"/>
    <property type="match status" value="1"/>
</dbReference>
<reference evidence="1" key="1">
    <citation type="journal article" date="2021" name="PeerJ">
        <title>Extensive microbial diversity within the chicken gut microbiome revealed by metagenomics and culture.</title>
        <authorList>
            <person name="Gilroy R."/>
            <person name="Ravi A."/>
            <person name="Getino M."/>
            <person name="Pursley I."/>
            <person name="Horton D.L."/>
            <person name="Alikhan N.F."/>
            <person name="Baker D."/>
            <person name="Gharbi K."/>
            <person name="Hall N."/>
            <person name="Watson M."/>
            <person name="Adriaenssens E.M."/>
            <person name="Foster-Nyarko E."/>
            <person name="Jarju S."/>
            <person name="Secka A."/>
            <person name="Antonio M."/>
            <person name="Oren A."/>
            <person name="Chaudhuri R.R."/>
            <person name="La Ragione R."/>
            <person name="Hildebrand F."/>
            <person name="Pallen M.J."/>
        </authorList>
    </citation>
    <scope>NUCLEOTIDE SEQUENCE</scope>
    <source>
        <strain evidence="1">MalCec1-1739</strain>
    </source>
</reference>